<evidence type="ECO:0000313" key="4">
    <source>
        <dbReference type="Proteomes" id="UP001552427"/>
    </source>
</evidence>
<dbReference type="EMBL" id="JBFARM010000012">
    <property type="protein sequence ID" value="MEV4290750.1"/>
    <property type="molecule type" value="Genomic_DNA"/>
</dbReference>
<keyword evidence="1" id="KW-0472">Membrane</keyword>
<evidence type="ECO:0000256" key="2">
    <source>
        <dbReference type="SAM" id="SignalP"/>
    </source>
</evidence>
<evidence type="ECO:0008006" key="5">
    <source>
        <dbReference type="Google" id="ProtNLM"/>
    </source>
</evidence>
<keyword evidence="1" id="KW-0812">Transmembrane</keyword>
<feature type="signal peptide" evidence="2">
    <location>
        <begin position="1"/>
        <end position="27"/>
    </location>
</feature>
<sequence length="184" mass="19167">MNNALRYAVTVLLAGLALMLTAPAASAHRGPIRLEVTGDGGHNVNVLVTWKEDGHPVTDVVKATLTATSSDGRSFGPVRLRSSSEGQNLYTSPEPLPSGTWKVTVTATKPAKARATTKVKAADLAATPVAATSPAPRATAAAALADREDADDTPFKIGIIAVAVVIASGIWIAFARRGRLYSRR</sequence>
<evidence type="ECO:0000313" key="3">
    <source>
        <dbReference type="EMBL" id="MEV4290750.1"/>
    </source>
</evidence>
<gene>
    <name evidence="3" type="ORF">AB0K40_35015</name>
</gene>
<evidence type="ECO:0000256" key="1">
    <source>
        <dbReference type="SAM" id="Phobius"/>
    </source>
</evidence>
<comment type="caution">
    <text evidence="3">The sequence shown here is derived from an EMBL/GenBank/DDBJ whole genome shotgun (WGS) entry which is preliminary data.</text>
</comment>
<reference evidence="3 4" key="1">
    <citation type="submission" date="2024-06" db="EMBL/GenBank/DDBJ databases">
        <title>The Natural Products Discovery Center: Release of the First 8490 Sequenced Strains for Exploring Actinobacteria Biosynthetic Diversity.</title>
        <authorList>
            <person name="Kalkreuter E."/>
            <person name="Kautsar S.A."/>
            <person name="Yang D."/>
            <person name="Bader C.D."/>
            <person name="Teijaro C.N."/>
            <person name="Fluegel L."/>
            <person name="Davis C.M."/>
            <person name="Simpson J.R."/>
            <person name="Lauterbach L."/>
            <person name="Steele A.D."/>
            <person name="Gui C."/>
            <person name="Meng S."/>
            <person name="Li G."/>
            <person name="Viehrig K."/>
            <person name="Ye F."/>
            <person name="Su P."/>
            <person name="Kiefer A.F."/>
            <person name="Nichols A."/>
            <person name="Cepeda A.J."/>
            <person name="Yan W."/>
            <person name="Fan B."/>
            <person name="Jiang Y."/>
            <person name="Adhikari A."/>
            <person name="Zheng C.-J."/>
            <person name="Schuster L."/>
            <person name="Cowan T.M."/>
            <person name="Smanski M.J."/>
            <person name="Chevrette M.G."/>
            <person name="De Carvalho L.P.S."/>
            <person name="Shen B."/>
        </authorList>
    </citation>
    <scope>NUCLEOTIDE SEQUENCE [LARGE SCALE GENOMIC DNA]</scope>
    <source>
        <strain evidence="3 4">NPDC049574</strain>
    </source>
</reference>
<keyword evidence="2" id="KW-0732">Signal</keyword>
<organism evidence="3 4">
    <name type="scientific">Nonomuraea bangladeshensis</name>
    <dbReference type="NCBI Taxonomy" id="404385"/>
    <lineage>
        <taxon>Bacteria</taxon>
        <taxon>Bacillati</taxon>
        <taxon>Actinomycetota</taxon>
        <taxon>Actinomycetes</taxon>
        <taxon>Streptosporangiales</taxon>
        <taxon>Streptosporangiaceae</taxon>
        <taxon>Nonomuraea</taxon>
    </lineage>
</organism>
<dbReference type="Proteomes" id="UP001552427">
    <property type="component" value="Unassembled WGS sequence"/>
</dbReference>
<accession>A0ABV3HEC2</accession>
<proteinExistence type="predicted"/>
<keyword evidence="1" id="KW-1133">Transmembrane helix</keyword>
<feature type="chain" id="PRO_5045807782" description="Copper resistance protein CopC" evidence="2">
    <location>
        <begin position="28"/>
        <end position="184"/>
    </location>
</feature>
<dbReference type="RefSeq" id="WP_364458077.1">
    <property type="nucleotide sequence ID" value="NZ_JBFARM010000012.1"/>
</dbReference>
<feature type="transmembrane region" description="Helical" evidence="1">
    <location>
        <begin position="155"/>
        <end position="174"/>
    </location>
</feature>
<protein>
    <recommendedName>
        <fullName evidence="5">Copper resistance protein CopC</fullName>
    </recommendedName>
</protein>
<keyword evidence="4" id="KW-1185">Reference proteome</keyword>
<name>A0ABV3HEC2_9ACTN</name>